<sequence>MTALRIGLVDLDTSHPECFLPFVRAHGHEVVAVYDGGTVWDPGYAERFAAQHGIATVCRSLDEMAARVDVAFLHGCDWDLRIERARPFAEAGVGLLVDKPFGGTGSAIHSLVSYAETGLRITGGSALRWCTEVRRWRAEHAGDPAEFALVGCSGEEFDYGIHAYSMLHGLFGPGVVEARHLGGHGQQRVELRWEDGRTAMVSVGPTQARHPFHATVLSGRSVRNLIADPDGLYEEFLNATLPYLAGEAPAPLPLRQLVEPELAALAGLVSRRDGGRWVELRDPALDAVSFDGAAFGARYRAAKRGG</sequence>
<name>A0A076N059_AMYME</name>
<evidence type="ECO:0000313" key="1">
    <source>
        <dbReference type="EMBL" id="AIJ26223.1"/>
    </source>
</evidence>
<dbReference type="STRING" id="1068978.AMETH_6131"/>
<dbReference type="OrthoDB" id="9772350at2"/>
<dbReference type="AlphaFoldDB" id="A0A076N059"/>
<dbReference type="InterPro" id="IPR036291">
    <property type="entry name" value="NAD(P)-bd_dom_sf"/>
</dbReference>
<dbReference type="SUPFAM" id="SSF51735">
    <property type="entry name" value="NAD(P)-binding Rossmann-fold domains"/>
    <property type="match status" value="1"/>
</dbReference>
<dbReference type="eggNOG" id="COG0673">
    <property type="taxonomic scope" value="Bacteria"/>
</dbReference>
<evidence type="ECO:0000313" key="2">
    <source>
        <dbReference type="Proteomes" id="UP000062973"/>
    </source>
</evidence>
<dbReference type="KEGG" id="amq:AMETH_6131"/>
<dbReference type="RefSeq" id="WP_017985058.1">
    <property type="nucleotide sequence ID" value="NZ_AQUL01000001.1"/>
</dbReference>
<dbReference type="HOGENOM" id="CLU_899658_0_0_11"/>
<proteinExistence type="predicted"/>
<accession>A0A076N059</accession>
<dbReference type="EMBL" id="CP009110">
    <property type="protein sequence ID" value="AIJ26223.1"/>
    <property type="molecule type" value="Genomic_DNA"/>
</dbReference>
<gene>
    <name evidence="1" type="ORF">AMETH_6131</name>
</gene>
<dbReference type="PATRIC" id="fig|1068978.7.peg.6589"/>
<keyword evidence="2" id="KW-1185">Reference proteome</keyword>
<reference evidence="1 2" key="1">
    <citation type="submission" date="2014-07" db="EMBL/GenBank/DDBJ databases">
        <title>Whole Genome Sequence of the Amycolatopsis methanolica 239.</title>
        <authorList>
            <person name="Tang B."/>
        </authorList>
    </citation>
    <scope>NUCLEOTIDE SEQUENCE [LARGE SCALE GENOMIC DNA]</scope>
    <source>
        <strain evidence="1 2">239</strain>
    </source>
</reference>
<evidence type="ECO:0008006" key="3">
    <source>
        <dbReference type="Google" id="ProtNLM"/>
    </source>
</evidence>
<dbReference type="Gene3D" id="3.40.50.720">
    <property type="entry name" value="NAD(P)-binding Rossmann-like Domain"/>
    <property type="match status" value="1"/>
</dbReference>
<organism evidence="1 2">
    <name type="scientific">Amycolatopsis methanolica 239</name>
    <dbReference type="NCBI Taxonomy" id="1068978"/>
    <lineage>
        <taxon>Bacteria</taxon>
        <taxon>Bacillati</taxon>
        <taxon>Actinomycetota</taxon>
        <taxon>Actinomycetes</taxon>
        <taxon>Pseudonocardiales</taxon>
        <taxon>Pseudonocardiaceae</taxon>
        <taxon>Amycolatopsis</taxon>
        <taxon>Amycolatopsis methanolica group</taxon>
    </lineage>
</organism>
<protein>
    <recommendedName>
        <fullName evidence="3">Oxidoreductase</fullName>
    </recommendedName>
</protein>
<dbReference type="Proteomes" id="UP000062973">
    <property type="component" value="Chromosome"/>
</dbReference>